<dbReference type="Proteomes" id="UP001627154">
    <property type="component" value="Unassembled WGS sequence"/>
</dbReference>
<evidence type="ECO:0000313" key="4">
    <source>
        <dbReference type="Proteomes" id="UP001627154"/>
    </source>
</evidence>
<name>A0ABD2VXY7_9HYME</name>
<protein>
    <submittedName>
        <fullName evidence="3">Uncharacterized protein</fullName>
    </submittedName>
</protein>
<feature type="coiled-coil region" evidence="1">
    <location>
        <begin position="312"/>
        <end position="357"/>
    </location>
</feature>
<comment type="caution">
    <text evidence="3">The sequence shown here is derived from an EMBL/GenBank/DDBJ whole genome shotgun (WGS) entry which is preliminary data.</text>
</comment>
<feature type="coiled-coil region" evidence="1">
    <location>
        <begin position="396"/>
        <end position="440"/>
    </location>
</feature>
<reference evidence="3 4" key="1">
    <citation type="journal article" date="2024" name="bioRxiv">
        <title>A reference genome for Trichogramma kaykai: A tiny desert-dwelling parasitoid wasp with competing sex-ratio distorters.</title>
        <authorList>
            <person name="Culotta J."/>
            <person name="Lindsey A.R."/>
        </authorList>
    </citation>
    <scope>NUCLEOTIDE SEQUENCE [LARGE SCALE GENOMIC DNA]</scope>
    <source>
        <strain evidence="3 4">KSX58</strain>
    </source>
</reference>
<gene>
    <name evidence="3" type="ORF">TKK_018679</name>
</gene>
<organism evidence="3 4">
    <name type="scientific">Trichogramma kaykai</name>
    <dbReference type="NCBI Taxonomy" id="54128"/>
    <lineage>
        <taxon>Eukaryota</taxon>
        <taxon>Metazoa</taxon>
        <taxon>Ecdysozoa</taxon>
        <taxon>Arthropoda</taxon>
        <taxon>Hexapoda</taxon>
        <taxon>Insecta</taxon>
        <taxon>Pterygota</taxon>
        <taxon>Neoptera</taxon>
        <taxon>Endopterygota</taxon>
        <taxon>Hymenoptera</taxon>
        <taxon>Apocrita</taxon>
        <taxon>Proctotrupomorpha</taxon>
        <taxon>Chalcidoidea</taxon>
        <taxon>Trichogrammatidae</taxon>
        <taxon>Trichogramma</taxon>
    </lineage>
</organism>
<evidence type="ECO:0000256" key="2">
    <source>
        <dbReference type="SAM" id="MobiDB-lite"/>
    </source>
</evidence>
<keyword evidence="1" id="KW-0175">Coiled coil</keyword>
<evidence type="ECO:0000256" key="1">
    <source>
        <dbReference type="SAM" id="Coils"/>
    </source>
</evidence>
<accession>A0ABD2VXY7</accession>
<sequence length="445" mass="51063">MMKSSATEQKLPIATSRTTSNIIQKYRQIAQEKSRRLSDVERSRYEDPKCLYAASPKLKCLCGETSKSRLSGFFANLAAKLRGSRTNESTTQNKISGQKVPNSKKLINNENGKNGNTASNKRKKIEATENTNPLHQKVKKETRALNESNSKSKRYQNQMSTIFENKTSHTLASTSCTFENACKAKPSKLRHREFSCVKIDNDGYVEKLIKQKKEEEVEKTIGMYRTIVDNVCEKMQKAEETKTSMKLSGETKMLTAPEIALAIQDLVNENNKAEKEEEEVEEPAIVEEQFPVAKQSSFRWRRLAKSPKRDEADRLRKTIHWLEEGARQLREDLAKARSELHEERKAAKIAKRNFEAKLKEAITAEAIKYKKIIADLKFRLSQTSSRSVAHAYHRALSVDILKVENYKDEIAELKKRLVEAERIIQEMRSSETSKEQIEKENDLKE</sequence>
<feature type="compositionally biased region" description="Polar residues" evidence="2">
    <location>
        <begin position="85"/>
        <end position="119"/>
    </location>
</feature>
<dbReference type="AlphaFoldDB" id="A0ABD2VXY7"/>
<dbReference type="EMBL" id="JBJJXI010000153">
    <property type="protein sequence ID" value="KAL3385611.1"/>
    <property type="molecule type" value="Genomic_DNA"/>
</dbReference>
<evidence type="ECO:0000313" key="3">
    <source>
        <dbReference type="EMBL" id="KAL3385611.1"/>
    </source>
</evidence>
<feature type="region of interest" description="Disordered" evidence="2">
    <location>
        <begin position="85"/>
        <end position="128"/>
    </location>
</feature>
<proteinExistence type="predicted"/>
<keyword evidence="4" id="KW-1185">Reference proteome</keyword>